<dbReference type="SFLD" id="SFLDG01129">
    <property type="entry name" value="C1.5:_HAD__Beta-PGM__Phosphata"/>
    <property type="match status" value="1"/>
</dbReference>
<dbReference type="PANTHER" id="PTHR43434">
    <property type="entry name" value="PHOSPHOGLYCOLATE PHOSPHATASE"/>
    <property type="match status" value="1"/>
</dbReference>
<evidence type="ECO:0000313" key="1">
    <source>
        <dbReference type="EMBL" id="SHI02280.1"/>
    </source>
</evidence>
<dbReference type="SUPFAM" id="SSF56784">
    <property type="entry name" value="HAD-like"/>
    <property type="match status" value="1"/>
</dbReference>
<protein>
    <submittedName>
        <fullName evidence="1">Phosphoglycolate phosphatase</fullName>
    </submittedName>
</protein>
<evidence type="ECO:0000313" key="2">
    <source>
        <dbReference type="Proteomes" id="UP000184139"/>
    </source>
</evidence>
<dbReference type="AlphaFoldDB" id="A0A1M5XR62"/>
<dbReference type="OrthoDB" id="9793014at2"/>
<dbReference type="InterPro" id="IPR023214">
    <property type="entry name" value="HAD_sf"/>
</dbReference>
<dbReference type="Proteomes" id="UP000184139">
    <property type="component" value="Unassembled WGS sequence"/>
</dbReference>
<dbReference type="InterPro" id="IPR023198">
    <property type="entry name" value="PGP-like_dom2"/>
</dbReference>
<dbReference type="GO" id="GO:0004713">
    <property type="term" value="F:protein tyrosine kinase activity"/>
    <property type="evidence" value="ECO:0007669"/>
    <property type="project" value="TreeGrafter"/>
</dbReference>
<dbReference type="PANTHER" id="PTHR43434:SF20">
    <property type="entry name" value="5'-NUCLEOTIDASE"/>
    <property type="match status" value="1"/>
</dbReference>
<gene>
    <name evidence="1" type="ORF">SAMN02745124_03282</name>
</gene>
<accession>A0A1M5XR62</accession>
<organism evidence="1 2">
    <name type="scientific">Desulfofustis glycolicus DSM 9705</name>
    <dbReference type="NCBI Taxonomy" id="1121409"/>
    <lineage>
        <taxon>Bacteria</taxon>
        <taxon>Pseudomonadati</taxon>
        <taxon>Thermodesulfobacteriota</taxon>
        <taxon>Desulfobulbia</taxon>
        <taxon>Desulfobulbales</taxon>
        <taxon>Desulfocapsaceae</taxon>
        <taxon>Desulfofustis</taxon>
    </lineage>
</organism>
<dbReference type="RefSeq" id="WP_084540713.1">
    <property type="nucleotide sequence ID" value="NZ_FQXS01000022.1"/>
</dbReference>
<dbReference type="Pfam" id="PF13419">
    <property type="entry name" value="HAD_2"/>
    <property type="match status" value="1"/>
</dbReference>
<dbReference type="InterPro" id="IPR041492">
    <property type="entry name" value="HAD_2"/>
</dbReference>
<dbReference type="FunFam" id="3.40.50.1000:FF:000022">
    <property type="entry name" value="Phosphoglycolate phosphatase"/>
    <property type="match status" value="1"/>
</dbReference>
<reference evidence="1 2" key="1">
    <citation type="submission" date="2016-11" db="EMBL/GenBank/DDBJ databases">
        <authorList>
            <person name="Jaros S."/>
            <person name="Januszkiewicz K."/>
            <person name="Wedrychowicz H."/>
        </authorList>
    </citation>
    <scope>NUCLEOTIDE SEQUENCE [LARGE SCALE GENOMIC DNA]</scope>
    <source>
        <strain evidence="1 2">DSM 9705</strain>
    </source>
</reference>
<proteinExistence type="predicted"/>
<dbReference type="GO" id="GO:0005829">
    <property type="term" value="C:cytosol"/>
    <property type="evidence" value="ECO:0007669"/>
    <property type="project" value="TreeGrafter"/>
</dbReference>
<dbReference type="SFLD" id="SFLDS00003">
    <property type="entry name" value="Haloacid_Dehalogenase"/>
    <property type="match status" value="1"/>
</dbReference>
<name>A0A1M5XR62_9BACT</name>
<dbReference type="InterPro" id="IPR036412">
    <property type="entry name" value="HAD-like_sf"/>
</dbReference>
<dbReference type="STRING" id="1121409.SAMN02745124_03282"/>
<dbReference type="Gene3D" id="3.40.50.1000">
    <property type="entry name" value="HAD superfamily/HAD-like"/>
    <property type="match status" value="1"/>
</dbReference>
<keyword evidence="2" id="KW-1185">Reference proteome</keyword>
<dbReference type="InterPro" id="IPR050155">
    <property type="entry name" value="HAD-like_hydrolase_sf"/>
</dbReference>
<sequence length="249" mass="27408">MTGHPDTSLQTKRRPFAYPASVSEILLDLDGTLTDPQLGITRCIRFSLEKMGRDVPPADQLLWCIGPPLKHSFASLLASDDDDLLNTALRHYRERFAATGLYENNVFPAIPEALQAIRAAGRRLFLATSKPVVFARRILDHFGLTGFFDGIYGSELDGRRIDKTELIGYLLDREGISRQTAMMVGDRRYDIIGGRNNGIATAAVTYGYGSSTEIAAARPDFLFHHPAELAAALSGRPTGTRNKRQGRAS</sequence>
<dbReference type="Gene3D" id="1.10.150.240">
    <property type="entry name" value="Putative phosphatase, domain 2"/>
    <property type="match status" value="1"/>
</dbReference>
<dbReference type="EMBL" id="FQXS01000022">
    <property type="protein sequence ID" value="SHI02280.1"/>
    <property type="molecule type" value="Genomic_DNA"/>
</dbReference>